<sequence>MDIRQIEWQQTIPVRHRVLWPEKPPEFCYVDGDEIGIHFGAFVNDVLVCVASIYIEDKNARLRKYATELNFQGQGIGSAVLNKVITYLTTHEINVFWCDARESALSFYQRFGMVRQGERFYKSDVPYYKMSMSLNLPAGLQPPLQ</sequence>
<dbReference type="OrthoDB" id="1178186at2"/>
<evidence type="ECO:0000313" key="2">
    <source>
        <dbReference type="EMBL" id="KGJ87430.1"/>
    </source>
</evidence>
<dbReference type="RefSeq" id="WP_033084486.1">
    <property type="nucleotide sequence ID" value="NZ_JQEC01000072.1"/>
</dbReference>
<evidence type="ECO:0000313" key="3">
    <source>
        <dbReference type="Proteomes" id="UP000029868"/>
    </source>
</evidence>
<dbReference type="PATRIC" id="fig|28229.3.peg.4567"/>
<dbReference type="AlphaFoldDB" id="A0A099KAV1"/>
<accession>A0A099KAV1</accession>
<dbReference type="Pfam" id="PF13673">
    <property type="entry name" value="Acetyltransf_10"/>
    <property type="match status" value="1"/>
</dbReference>
<evidence type="ECO:0000259" key="1">
    <source>
        <dbReference type="PROSITE" id="PS51186"/>
    </source>
</evidence>
<dbReference type="PROSITE" id="PS51186">
    <property type="entry name" value="GNAT"/>
    <property type="match status" value="1"/>
</dbReference>
<dbReference type="Proteomes" id="UP000029868">
    <property type="component" value="Unassembled WGS sequence"/>
</dbReference>
<dbReference type="Gene3D" id="3.40.630.30">
    <property type="match status" value="1"/>
</dbReference>
<reference evidence="2 3" key="1">
    <citation type="submission" date="2014-08" db="EMBL/GenBank/DDBJ databases">
        <title>Genomic and Phenotypic Diversity of Colwellia psychrerythraea strains from Disparate Marine Basins.</title>
        <authorList>
            <person name="Techtmann S.M."/>
            <person name="Stelling S.C."/>
            <person name="Utturkar S.M."/>
            <person name="Alshibli N."/>
            <person name="Harris A."/>
            <person name="Brown S.D."/>
            <person name="Hazen T.C."/>
        </authorList>
    </citation>
    <scope>NUCLEOTIDE SEQUENCE [LARGE SCALE GENOMIC DNA]</scope>
    <source>
        <strain evidence="2 3">GAB14E</strain>
    </source>
</reference>
<protein>
    <submittedName>
        <fullName evidence="2">GCN5-related N-acetyltransferase</fullName>
    </submittedName>
</protein>
<dbReference type="InterPro" id="IPR016181">
    <property type="entry name" value="Acyl_CoA_acyltransferase"/>
</dbReference>
<dbReference type="EMBL" id="JQEC01000072">
    <property type="protein sequence ID" value="KGJ87430.1"/>
    <property type="molecule type" value="Genomic_DNA"/>
</dbReference>
<name>A0A099KAV1_COLPS</name>
<dbReference type="CDD" id="cd04301">
    <property type="entry name" value="NAT_SF"/>
    <property type="match status" value="1"/>
</dbReference>
<proteinExistence type="predicted"/>
<organism evidence="2 3">
    <name type="scientific">Colwellia psychrerythraea</name>
    <name type="common">Vibrio psychroerythus</name>
    <dbReference type="NCBI Taxonomy" id="28229"/>
    <lineage>
        <taxon>Bacteria</taxon>
        <taxon>Pseudomonadati</taxon>
        <taxon>Pseudomonadota</taxon>
        <taxon>Gammaproteobacteria</taxon>
        <taxon>Alteromonadales</taxon>
        <taxon>Colwelliaceae</taxon>
        <taxon>Colwellia</taxon>
    </lineage>
</organism>
<gene>
    <name evidence="2" type="ORF">GAB14E_4585</name>
</gene>
<dbReference type="GO" id="GO:0016747">
    <property type="term" value="F:acyltransferase activity, transferring groups other than amino-acyl groups"/>
    <property type="evidence" value="ECO:0007669"/>
    <property type="project" value="InterPro"/>
</dbReference>
<dbReference type="InterPro" id="IPR000182">
    <property type="entry name" value="GNAT_dom"/>
</dbReference>
<feature type="domain" description="N-acetyltransferase" evidence="1">
    <location>
        <begin position="1"/>
        <end position="137"/>
    </location>
</feature>
<dbReference type="SUPFAM" id="SSF55729">
    <property type="entry name" value="Acyl-CoA N-acyltransferases (Nat)"/>
    <property type="match status" value="1"/>
</dbReference>
<comment type="caution">
    <text evidence="2">The sequence shown here is derived from an EMBL/GenBank/DDBJ whole genome shotgun (WGS) entry which is preliminary data.</text>
</comment>
<keyword evidence="2" id="KW-0808">Transferase</keyword>